<evidence type="ECO:0000313" key="1">
    <source>
        <dbReference type="EMBL" id="TEB05758.1"/>
    </source>
</evidence>
<sequence length="44" mass="4856">MKHIKNAVLFSLFTLLVSFASSGVIGPMCANMWYQPKVPSSLLK</sequence>
<protein>
    <recommendedName>
        <fullName evidence="3">Cyclic lactone autoinducer peptide</fullName>
    </recommendedName>
</protein>
<dbReference type="EMBL" id="QFGA01000002">
    <property type="protein sequence ID" value="TEB05758.1"/>
    <property type="molecule type" value="Genomic_DNA"/>
</dbReference>
<name>A0A4Y7R9X2_9FIRM</name>
<dbReference type="NCBIfam" id="TIGR04223">
    <property type="entry name" value="quorum_AgrD"/>
    <property type="match status" value="1"/>
</dbReference>
<gene>
    <name evidence="1" type="ORF">Psch_02799</name>
</gene>
<dbReference type="AlphaFoldDB" id="A0A4Y7R9X2"/>
<evidence type="ECO:0000313" key="2">
    <source>
        <dbReference type="Proteomes" id="UP000298324"/>
    </source>
</evidence>
<keyword evidence="2" id="KW-1185">Reference proteome</keyword>
<comment type="caution">
    <text evidence="1">The sequence shown here is derived from an EMBL/GenBank/DDBJ whole genome shotgun (WGS) entry which is preliminary data.</text>
</comment>
<evidence type="ECO:0008006" key="3">
    <source>
        <dbReference type="Google" id="ProtNLM"/>
    </source>
</evidence>
<reference evidence="1 2" key="1">
    <citation type="journal article" date="2018" name="Environ. Microbiol.">
        <title>Novel energy conservation strategies and behaviour of Pelotomaculum schinkii driving syntrophic propionate catabolism.</title>
        <authorList>
            <person name="Hidalgo-Ahumada C.A.P."/>
            <person name="Nobu M.K."/>
            <person name="Narihiro T."/>
            <person name="Tamaki H."/>
            <person name="Liu W.T."/>
            <person name="Kamagata Y."/>
            <person name="Stams A.J.M."/>
            <person name="Imachi H."/>
            <person name="Sousa D.Z."/>
        </authorList>
    </citation>
    <scope>NUCLEOTIDE SEQUENCE [LARGE SCALE GENOMIC DNA]</scope>
    <source>
        <strain evidence="1 2">HH</strain>
    </source>
</reference>
<accession>A0A4Y7R9X2</accession>
<proteinExistence type="predicted"/>
<dbReference type="InterPro" id="IPR009229">
    <property type="entry name" value="AgrD"/>
</dbReference>
<organism evidence="1 2">
    <name type="scientific">Pelotomaculum schinkii</name>
    <dbReference type="NCBI Taxonomy" id="78350"/>
    <lineage>
        <taxon>Bacteria</taxon>
        <taxon>Bacillati</taxon>
        <taxon>Bacillota</taxon>
        <taxon>Clostridia</taxon>
        <taxon>Eubacteriales</taxon>
        <taxon>Desulfotomaculaceae</taxon>
        <taxon>Pelotomaculum</taxon>
    </lineage>
</organism>
<dbReference type="Proteomes" id="UP000298324">
    <property type="component" value="Unassembled WGS sequence"/>
</dbReference>